<proteinExistence type="predicted"/>
<comment type="caution">
    <text evidence="1">The sequence shown here is derived from an EMBL/GenBank/DDBJ whole genome shotgun (WGS) entry which is preliminary data.</text>
</comment>
<evidence type="ECO:0000313" key="2">
    <source>
        <dbReference type="Proteomes" id="UP001163324"/>
    </source>
</evidence>
<dbReference type="EMBL" id="CM047941">
    <property type="protein sequence ID" value="KAI9902881.1"/>
    <property type="molecule type" value="Genomic_DNA"/>
</dbReference>
<evidence type="ECO:0000313" key="1">
    <source>
        <dbReference type="EMBL" id="KAI9902881.1"/>
    </source>
</evidence>
<protein>
    <submittedName>
        <fullName evidence="1">Uncharacterized protein</fullName>
    </submittedName>
</protein>
<accession>A0ACC0V903</accession>
<organism evidence="1 2">
    <name type="scientific">Trichothecium roseum</name>
    <dbReference type="NCBI Taxonomy" id="47278"/>
    <lineage>
        <taxon>Eukaryota</taxon>
        <taxon>Fungi</taxon>
        <taxon>Dikarya</taxon>
        <taxon>Ascomycota</taxon>
        <taxon>Pezizomycotina</taxon>
        <taxon>Sordariomycetes</taxon>
        <taxon>Hypocreomycetidae</taxon>
        <taxon>Hypocreales</taxon>
        <taxon>Hypocreales incertae sedis</taxon>
        <taxon>Trichothecium</taxon>
    </lineage>
</organism>
<dbReference type="Proteomes" id="UP001163324">
    <property type="component" value="Chromosome 2"/>
</dbReference>
<gene>
    <name evidence="1" type="ORF">N3K66_002233</name>
</gene>
<reference evidence="1" key="1">
    <citation type="submission" date="2022-10" db="EMBL/GenBank/DDBJ databases">
        <title>Complete Genome of Trichothecium roseum strain YXFP-22015, a Plant Pathogen Isolated from Citrus.</title>
        <authorList>
            <person name="Wang Y."/>
            <person name="Zhu L."/>
        </authorList>
    </citation>
    <scope>NUCLEOTIDE SEQUENCE</scope>
    <source>
        <strain evidence="1">YXFP-22015</strain>
    </source>
</reference>
<keyword evidence="2" id="KW-1185">Reference proteome</keyword>
<sequence length="553" mass="58841">MATTTTTTVPVTELLSAPGPAVVVEDERHTTGINDGARAEERRVFDAAPTTTAPAGQNSRFLVMSLLVAINIVQFITNFVTISGGLALSDALGRKVGAGQANWMAAAYSLTQGAFVLITGRLGSIYGHQTMVLIGSMLFVTFSLANALCKTYNAFIAVRALTGIGGGIFMPNAVAIIMTMTPPGRTRNLTMGFFATSPPIGGVIGAIFAGVFTEMVDWQWLFVLIALLAAIPTALLAWLFPREQPADPNGKTDIVGAFLGLGSLLMFNFVWNQAPAVGWQTDYEIACLVVSVALFISFLVWEKLYAVEPIMPLNVFRTPTFASLIFVVLLTYMSIGISLWYSISWQQILRETTVLQTGVNFLPFGLGSVASVAIAAWLIPRIAAQWILGLGVVTCVASNLLLATMPVKQTYWAQAFPATTLISFSPDFVYVAAQLIASNSVGRRHQGVASSLVGTLNLYGNSLGLGFAGTIEVHIAKGHGAADVVRGYRAALYFGVALAVAGLLLNFAFVRMPRDEREGWEETDGEGSVRPTGSSTALELQPQHMLASGGAAP</sequence>
<name>A0ACC0V903_9HYPO</name>